<reference evidence="3" key="1">
    <citation type="submission" date="2015-07" db="EMBL/GenBank/DDBJ databases">
        <title>Discovery of a poly(ethylene terephthalate assimilation.</title>
        <authorList>
            <person name="Yoshida S."/>
            <person name="Hiraga K."/>
            <person name="Takehana T."/>
            <person name="Taniguchi I."/>
            <person name="Yamaji H."/>
            <person name="Maeda Y."/>
            <person name="Toyohara K."/>
            <person name="Miyamoto K."/>
            <person name="Kimura Y."/>
            <person name="Oda K."/>
        </authorList>
    </citation>
    <scope>NUCLEOTIDE SEQUENCE [LARGE SCALE GENOMIC DNA]</scope>
    <source>
        <strain evidence="3">NBRC 110686 / TISTR 2288 / 201-F6</strain>
    </source>
</reference>
<dbReference type="Proteomes" id="UP000037660">
    <property type="component" value="Unassembled WGS sequence"/>
</dbReference>
<gene>
    <name evidence="2" type="ORF">ISF6_2530</name>
</gene>
<evidence type="ECO:0000259" key="1">
    <source>
        <dbReference type="PROSITE" id="PS50006"/>
    </source>
</evidence>
<dbReference type="InterPro" id="IPR000253">
    <property type="entry name" value="FHA_dom"/>
</dbReference>
<dbReference type="Gene3D" id="2.60.200.20">
    <property type="match status" value="1"/>
</dbReference>
<feature type="domain" description="FHA" evidence="1">
    <location>
        <begin position="8"/>
        <end position="54"/>
    </location>
</feature>
<evidence type="ECO:0000313" key="2">
    <source>
        <dbReference type="EMBL" id="GAP36690.1"/>
    </source>
</evidence>
<organism evidence="2 3">
    <name type="scientific">Piscinibacter sakaiensis</name>
    <name type="common">Ideonella sakaiensis</name>
    <dbReference type="NCBI Taxonomy" id="1547922"/>
    <lineage>
        <taxon>Bacteria</taxon>
        <taxon>Pseudomonadati</taxon>
        <taxon>Pseudomonadota</taxon>
        <taxon>Betaproteobacteria</taxon>
        <taxon>Burkholderiales</taxon>
        <taxon>Sphaerotilaceae</taxon>
        <taxon>Piscinibacter</taxon>
    </lineage>
</organism>
<accession>A0A0K8P3D8</accession>
<evidence type="ECO:0000313" key="3">
    <source>
        <dbReference type="Proteomes" id="UP000037660"/>
    </source>
</evidence>
<dbReference type="RefSeq" id="WP_054020678.1">
    <property type="nucleotide sequence ID" value="NZ_BBYR01000038.1"/>
</dbReference>
<reference evidence="2 3" key="2">
    <citation type="journal article" date="2016" name="Science">
        <title>A bacterium that degrades and assimilates poly(ethylene terephthalate).</title>
        <authorList>
            <person name="Yoshida S."/>
            <person name="Hiraga K."/>
            <person name="Takehana T."/>
            <person name="Taniguchi I."/>
            <person name="Yamaji H."/>
            <person name="Maeda Y."/>
            <person name="Toyohara K."/>
            <person name="Miyamoto K."/>
            <person name="Kimura Y."/>
            <person name="Oda K."/>
        </authorList>
    </citation>
    <scope>NUCLEOTIDE SEQUENCE [LARGE SCALE GENOMIC DNA]</scope>
    <source>
        <strain evidence="3">NBRC 110686 / TISTR 2288 / 201-F6</strain>
    </source>
</reference>
<dbReference type="CDD" id="cd00060">
    <property type="entry name" value="FHA"/>
    <property type="match status" value="1"/>
</dbReference>
<dbReference type="SUPFAM" id="SSF49879">
    <property type="entry name" value="SMAD/FHA domain"/>
    <property type="match status" value="1"/>
</dbReference>
<dbReference type="SMART" id="SM00240">
    <property type="entry name" value="FHA"/>
    <property type="match status" value="1"/>
</dbReference>
<dbReference type="STRING" id="1547922.ISF6_2530"/>
<dbReference type="PROSITE" id="PS50006">
    <property type="entry name" value="FHA_DOMAIN"/>
    <property type="match status" value="1"/>
</dbReference>
<comment type="caution">
    <text evidence="2">The sequence shown here is derived from an EMBL/GenBank/DDBJ whole genome shotgun (WGS) entry which is preliminary data.</text>
</comment>
<sequence>MIGTERKFVIGRDAACDVVLADPSVSRRHAELLVFADGMLFYTDCASKIGSTLTRDGRTRALHQEVLMPSDRLSIGDLQIGAQDLYGLVRECAAAAGRPLEAALAAPPAEPAAPQWHQGMHLRRCECGAVAEPGQPCPQCGRR</sequence>
<proteinExistence type="predicted"/>
<name>A0A0K8P3D8_PISS1</name>
<dbReference type="AlphaFoldDB" id="A0A0K8P3D8"/>
<keyword evidence="3" id="KW-1185">Reference proteome</keyword>
<dbReference type="InterPro" id="IPR008984">
    <property type="entry name" value="SMAD_FHA_dom_sf"/>
</dbReference>
<protein>
    <recommendedName>
        <fullName evidence="1">FHA domain-containing protein</fullName>
    </recommendedName>
</protein>
<dbReference type="Pfam" id="PF00498">
    <property type="entry name" value="FHA"/>
    <property type="match status" value="1"/>
</dbReference>
<dbReference type="EMBL" id="BBYR01000038">
    <property type="protein sequence ID" value="GAP36690.1"/>
    <property type="molecule type" value="Genomic_DNA"/>
</dbReference>